<evidence type="ECO:0000256" key="2">
    <source>
        <dbReference type="ARBA" id="ARBA00022448"/>
    </source>
</evidence>
<proteinExistence type="inferred from homology"/>
<feature type="domain" description="ABC transmembrane type-1" evidence="8">
    <location>
        <begin position="89"/>
        <end position="305"/>
    </location>
</feature>
<dbReference type="Pfam" id="PF00528">
    <property type="entry name" value="BPD_transp_1"/>
    <property type="match status" value="1"/>
</dbReference>
<evidence type="ECO:0000256" key="7">
    <source>
        <dbReference type="RuleBase" id="RU363032"/>
    </source>
</evidence>
<keyword evidence="4 7" id="KW-0812">Transmembrane</keyword>
<dbReference type="SUPFAM" id="SSF161098">
    <property type="entry name" value="MetI-like"/>
    <property type="match status" value="1"/>
</dbReference>
<evidence type="ECO:0000256" key="3">
    <source>
        <dbReference type="ARBA" id="ARBA00022475"/>
    </source>
</evidence>
<feature type="transmembrane region" description="Helical" evidence="7">
    <location>
        <begin position="236"/>
        <end position="258"/>
    </location>
</feature>
<dbReference type="PANTHER" id="PTHR30193">
    <property type="entry name" value="ABC TRANSPORTER PERMEASE PROTEIN"/>
    <property type="match status" value="1"/>
</dbReference>
<evidence type="ECO:0000256" key="1">
    <source>
        <dbReference type="ARBA" id="ARBA00004651"/>
    </source>
</evidence>
<dbReference type="InterPro" id="IPR035906">
    <property type="entry name" value="MetI-like_sf"/>
</dbReference>
<comment type="subcellular location">
    <subcellularLocation>
        <location evidence="1 7">Cell membrane</location>
        <topology evidence="1 7">Multi-pass membrane protein</topology>
    </subcellularLocation>
</comment>
<keyword evidence="6 7" id="KW-0472">Membrane</keyword>
<keyword evidence="10" id="KW-1185">Reference proteome</keyword>
<organism evidence="9 10">
    <name type="scientific">Caldanaerobius fijiensis DSM 17918</name>
    <dbReference type="NCBI Taxonomy" id="1121256"/>
    <lineage>
        <taxon>Bacteria</taxon>
        <taxon>Bacillati</taxon>
        <taxon>Bacillota</taxon>
        <taxon>Clostridia</taxon>
        <taxon>Thermoanaerobacterales</taxon>
        <taxon>Thermoanaerobacteraceae</taxon>
        <taxon>Caldanaerobius</taxon>
    </lineage>
</organism>
<dbReference type="InterPro" id="IPR051393">
    <property type="entry name" value="ABC_transporter_permease"/>
</dbReference>
<feature type="transmembrane region" description="Helical" evidence="7">
    <location>
        <begin position="125"/>
        <end position="145"/>
    </location>
</feature>
<sequence>MGVQTKGNILIPAWKVNFRHMLKEANRNKAGYFFLAPFLILFIVFTVLPVFDAMRLSFTYYNLLQPARWIGITNYKLLFTDDDVFLIALKNTFLFSLIVGPIGYLLSFVMAWVINQLKFKTGFALAFYAPSITSGIAMSTVWLYFFSNDRYGFINNILMNLGIITEPIMWTTNPKTILPVVMIISLWMSMGTGFLVFLAGLQNVPQELYEAGIIDGIKSRFQELWFITLPMMKPQLLFGAVNAIVGSFGVFDIAVSVAGMPSPDYAAHTIVAHLFDYAFIRFEMGYASAIAMFLFIVTFLLGRICMRVFSSKDEL</sequence>
<gene>
    <name evidence="9" type="ORF">SAMN02746089_00835</name>
</gene>
<protein>
    <submittedName>
        <fullName evidence="9">Carbohydrate ABC transporter membrane protein 1, CUT1 family (TC 3.A.1.1.-)</fullName>
    </submittedName>
</protein>
<dbReference type="STRING" id="1121256.SAMN02746089_00835"/>
<evidence type="ECO:0000313" key="10">
    <source>
        <dbReference type="Proteomes" id="UP000184088"/>
    </source>
</evidence>
<dbReference type="GO" id="GO:0005886">
    <property type="term" value="C:plasma membrane"/>
    <property type="evidence" value="ECO:0007669"/>
    <property type="project" value="UniProtKB-SubCell"/>
</dbReference>
<dbReference type="PROSITE" id="PS50928">
    <property type="entry name" value="ABC_TM1"/>
    <property type="match status" value="1"/>
</dbReference>
<feature type="transmembrane region" description="Helical" evidence="7">
    <location>
        <begin position="30"/>
        <end position="51"/>
    </location>
</feature>
<accession>A0A1M4WL10</accession>
<comment type="similarity">
    <text evidence="7">Belongs to the binding-protein-dependent transport system permease family.</text>
</comment>
<evidence type="ECO:0000259" key="8">
    <source>
        <dbReference type="PROSITE" id="PS50928"/>
    </source>
</evidence>
<dbReference type="RefSeq" id="WP_073342007.1">
    <property type="nucleotide sequence ID" value="NZ_FQVH01000006.1"/>
</dbReference>
<evidence type="ECO:0000256" key="4">
    <source>
        <dbReference type="ARBA" id="ARBA00022692"/>
    </source>
</evidence>
<dbReference type="GO" id="GO:0055085">
    <property type="term" value="P:transmembrane transport"/>
    <property type="evidence" value="ECO:0007669"/>
    <property type="project" value="InterPro"/>
</dbReference>
<dbReference type="InterPro" id="IPR000515">
    <property type="entry name" value="MetI-like"/>
</dbReference>
<dbReference type="PANTHER" id="PTHR30193:SF37">
    <property type="entry name" value="INNER MEMBRANE ABC TRANSPORTER PERMEASE PROTEIN YCJO"/>
    <property type="match status" value="1"/>
</dbReference>
<keyword evidence="2 7" id="KW-0813">Transport</keyword>
<dbReference type="AlphaFoldDB" id="A0A1M4WL10"/>
<dbReference type="EMBL" id="FQVH01000006">
    <property type="protein sequence ID" value="SHE81743.1"/>
    <property type="molecule type" value="Genomic_DNA"/>
</dbReference>
<keyword evidence="5 7" id="KW-1133">Transmembrane helix</keyword>
<evidence type="ECO:0000256" key="6">
    <source>
        <dbReference type="ARBA" id="ARBA00023136"/>
    </source>
</evidence>
<feature type="transmembrane region" description="Helical" evidence="7">
    <location>
        <begin position="177"/>
        <end position="201"/>
    </location>
</feature>
<dbReference type="Proteomes" id="UP000184088">
    <property type="component" value="Unassembled WGS sequence"/>
</dbReference>
<reference evidence="9 10" key="1">
    <citation type="submission" date="2016-11" db="EMBL/GenBank/DDBJ databases">
        <authorList>
            <person name="Jaros S."/>
            <person name="Januszkiewicz K."/>
            <person name="Wedrychowicz H."/>
        </authorList>
    </citation>
    <scope>NUCLEOTIDE SEQUENCE [LARGE SCALE GENOMIC DNA]</scope>
    <source>
        <strain evidence="9 10">DSM 17918</strain>
    </source>
</reference>
<evidence type="ECO:0000256" key="5">
    <source>
        <dbReference type="ARBA" id="ARBA00022989"/>
    </source>
</evidence>
<feature type="transmembrane region" description="Helical" evidence="7">
    <location>
        <begin position="278"/>
        <end position="302"/>
    </location>
</feature>
<feature type="transmembrane region" description="Helical" evidence="7">
    <location>
        <begin position="93"/>
        <end position="113"/>
    </location>
</feature>
<evidence type="ECO:0000313" key="9">
    <source>
        <dbReference type="EMBL" id="SHE81743.1"/>
    </source>
</evidence>
<name>A0A1M4WL10_9THEO</name>
<dbReference type="CDD" id="cd06261">
    <property type="entry name" value="TM_PBP2"/>
    <property type="match status" value="1"/>
</dbReference>
<dbReference type="Gene3D" id="1.10.3720.10">
    <property type="entry name" value="MetI-like"/>
    <property type="match status" value="1"/>
</dbReference>
<keyword evidence="3" id="KW-1003">Cell membrane</keyword>